<dbReference type="InterPro" id="IPR036869">
    <property type="entry name" value="J_dom_sf"/>
</dbReference>
<feature type="region of interest" description="Disordered" evidence="3">
    <location>
        <begin position="185"/>
        <end position="221"/>
    </location>
</feature>
<reference evidence="5 6" key="1">
    <citation type="journal article" date="2018" name="Cell">
        <title>The Chara Genome: Secondary Complexity and Implications for Plant Terrestrialization.</title>
        <authorList>
            <person name="Nishiyama T."/>
            <person name="Sakayama H."/>
            <person name="Vries J.D."/>
            <person name="Buschmann H."/>
            <person name="Saint-Marcoux D."/>
            <person name="Ullrich K.K."/>
            <person name="Haas F.B."/>
            <person name="Vanderstraeten L."/>
            <person name="Becker D."/>
            <person name="Lang D."/>
            <person name="Vosolsobe S."/>
            <person name="Rombauts S."/>
            <person name="Wilhelmsson P.K.I."/>
            <person name="Janitza P."/>
            <person name="Kern R."/>
            <person name="Heyl A."/>
            <person name="Rumpler F."/>
            <person name="Villalobos L.I.A.C."/>
            <person name="Clay J.M."/>
            <person name="Skokan R."/>
            <person name="Toyoda A."/>
            <person name="Suzuki Y."/>
            <person name="Kagoshima H."/>
            <person name="Schijlen E."/>
            <person name="Tajeshwar N."/>
            <person name="Catarino B."/>
            <person name="Hetherington A.J."/>
            <person name="Saltykova A."/>
            <person name="Bonnot C."/>
            <person name="Breuninger H."/>
            <person name="Symeonidi A."/>
            <person name="Radhakrishnan G.V."/>
            <person name="Van Nieuwerburgh F."/>
            <person name="Deforce D."/>
            <person name="Chang C."/>
            <person name="Karol K.G."/>
            <person name="Hedrich R."/>
            <person name="Ulvskov P."/>
            <person name="Glockner G."/>
            <person name="Delwiche C.F."/>
            <person name="Petrasek J."/>
            <person name="Van de Peer Y."/>
            <person name="Friml J."/>
            <person name="Beilby M."/>
            <person name="Dolan L."/>
            <person name="Kohara Y."/>
            <person name="Sugano S."/>
            <person name="Fujiyama A."/>
            <person name="Delaux P.-M."/>
            <person name="Quint M."/>
            <person name="TheiBen G."/>
            <person name="Hagemann M."/>
            <person name="Harholt J."/>
            <person name="Dunand C."/>
            <person name="Zachgo S."/>
            <person name="Langdale J."/>
            <person name="Maumus F."/>
            <person name="Straeten D.V.D."/>
            <person name="Gould S.B."/>
            <person name="Rensing S.A."/>
        </authorList>
    </citation>
    <scope>NUCLEOTIDE SEQUENCE [LARGE SCALE GENOMIC DNA]</scope>
    <source>
        <strain evidence="5 6">S276</strain>
    </source>
</reference>
<dbReference type="Pfam" id="PF07743">
    <property type="entry name" value="HSCB_C"/>
    <property type="match status" value="1"/>
</dbReference>
<keyword evidence="2" id="KW-0143">Chaperone</keyword>
<protein>
    <recommendedName>
        <fullName evidence="4">J domain-containing protein</fullName>
    </recommendedName>
</protein>
<feature type="compositionally biased region" description="Basic and acidic residues" evidence="3">
    <location>
        <begin position="253"/>
        <end position="270"/>
    </location>
</feature>
<name>A0A388MG27_CHABU</name>
<dbReference type="CDD" id="cd06257">
    <property type="entry name" value="DnaJ"/>
    <property type="match status" value="1"/>
</dbReference>
<dbReference type="InterPro" id="IPR036386">
    <property type="entry name" value="HscB_C_sf"/>
</dbReference>
<feature type="compositionally biased region" description="Acidic residues" evidence="3">
    <location>
        <begin position="193"/>
        <end position="205"/>
    </location>
</feature>
<dbReference type="SUPFAM" id="SSF46565">
    <property type="entry name" value="Chaperone J-domain"/>
    <property type="match status" value="1"/>
</dbReference>
<evidence type="ECO:0000313" key="5">
    <source>
        <dbReference type="EMBL" id="GBG93439.1"/>
    </source>
</evidence>
<dbReference type="PROSITE" id="PS50076">
    <property type="entry name" value="DNAJ_2"/>
    <property type="match status" value="1"/>
</dbReference>
<feature type="region of interest" description="Disordered" evidence="3">
    <location>
        <begin position="233"/>
        <end position="288"/>
    </location>
</feature>
<evidence type="ECO:0000256" key="2">
    <source>
        <dbReference type="ARBA" id="ARBA00023186"/>
    </source>
</evidence>
<evidence type="ECO:0000256" key="3">
    <source>
        <dbReference type="SAM" id="MobiDB-lite"/>
    </source>
</evidence>
<dbReference type="EMBL" id="BFEA01001795">
    <property type="protein sequence ID" value="GBG93439.1"/>
    <property type="molecule type" value="Genomic_DNA"/>
</dbReference>
<dbReference type="Gene3D" id="1.20.1280.20">
    <property type="entry name" value="HscB, C-terminal domain"/>
    <property type="match status" value="1"/>
</dbReference>
<dbReference type="AlphaFoldDB" id="A0A388MG27"/>
<comment type="caution">
    <text evidence="5">The sequence shown here is derived from an EMBL/GenBank/DDBJ whole genome shotgun (WGS) entry which is preliminary data.</text>
</comment>
<feature type="compositionally biased region" description="Low complexity" evidence="3">
    <location>
        <begin position="120"/>
        <end position="139"/>
    </location>
</feature>
<dbReference type="STRING" id="69332.A0A388MG27"/>
<accession>A0A388MG27</accession>
<keyword evidence="6" id="KW-1185">Reference proteome</keyword>
<comment type="similarity">
    <text evidence="1">Belongs to the HscB family.</text>
</comment>
<dbReference type="OrthoDB" id="448954at2759"/>
<feature type="compositionally biased region" description="Polar residues" evidence="3">
    <location>
        <begin position="271"/>
        <end position="288"/>
    </location>
</feature>
<evidence type="ECO:0000256" key="1">
    <source>
        <dbReference type="ARBA" id="ARBA00010476"/>
    </source>
</evidence>
<dbReference type="GO" id="GO:0044571">
    <property type="term" value="P:[2Fe-2S] cluster assembly"/>
    <property type="evidence" value="ECO:0007669"/>
    <property type="project" value="InterPro"/>
</dbReference>
<dbReference type="InterPro" id="IPR009073">
    <property type="entry name" value="HscB_oligo_C"/>
</dbReference>
<dbReference type="Gramene" id="GBG93439">
    <property type="protein sequence ID" value="GBG93439"/>
    <property type="gene ID" value="CBR_g70174"/>
</dbReference>
<dbReference type="GO" id="GO:0051259">
    <property type="term" value="P:protein complex oligomerization"/>
    <property type="evidence" value="ECO:0007669"/>
    <property type="project" value="InterPro"/>
</dbReference>
<dbReference type="GO" id="GO:0001671">
    <property type="term" value="F:ATPase activator activity"/>
    <property type="evidence" value="ECO:0007669"/>
    <property type="project" value="InterPro"/>
</dbReference>
<dbReference type="PANTHER" id="PTHR14021">
    <property type="entry name" value="IRON-SULFUR CLUSTER CO-CHAPERONE PROTEIN HSCB"/>
    <property type="match status" value="1"/>
</dbReference>
<dbReference type="SMART" id="SM00271">
    <property type="entry name" value="DnaJ"/>
    <property type="match status" value="1"/>
</dbReference>
<feature type="compositionally biased region" description="Polar residues" evidence="3">
    <location>
        <begin position="211"/>
        <end position="221"/>
    </location>
</feature>
<dbReference type="Gene3D" id="1.10.287.110">
    <property type="entry name" value="DnaJ domain"/>
    <property type="match status" value="1"/>
</dbReference>
<dbReference type="InterPro" id="IPR001623">
    <property type="entry name" value="DnaJ_domain"/>
</dbReference>
<dbReference type="InterPro" id="IPR004640">
    <property type="entry name" value="HscB"/>
</dbReference>
<feature type="compositionally biased region" description="Low complexity" evidence="3">
    <location>
        <begin position="233"/>
        <end position="250"/>
    </location>
</feature>
<organism evidence="5 6">
    <name type="scientific">Chara braunii</name>
    <name type="common">Braun's stonewort</name>
    <dbReference type="NCBI Taxonomy" id="69332"/>
    <lineage>
        <taxon>Eukaryota</taxon>
        <taxon>Viridiplantae</taxon>
        <taxon>Streptophyta</taxon>
        <taxon>Charophyceae</taxon>
        <taxon>Charales</taxon>
        <taxon>Characeae</taxon>
        <taxon>Chara</taxon>
    </lineage>
</organism>
<feature type="region of interest" description="Disordered" evidence="3">
    <location>
        <begin position="104"/>
        <end position="141"/>
    </location>
</feature>
<proteinExistence type="inferred from homology"/>
<gene>
    <name evidence="5" type="ORF">CBR_g70174</name>
</gene>
<sequence>MRKLIGNSLKLPDSQLRSRLSELVLDSSGRVRTCPGGCPASQCLRRLSAAAITEREGASLGCCLLQNGHSPANSHPAGNTADNTNTCCIITGSPQCFLKVATPHLSPSPSPPPQFHQIASPPSFATSSSSSPISNGPLPHHQTLQTATFHCRRNLLNCGCRRLTTMMQSHQMMETPKVAMGVAANASASYPSQDEEDHQDSDDDGAAGATGPSSEENGSVHYQANGERRVDGEAGMAANGGTAAGEAAKGQMRSKEGTEGQDTRRREATRSTEGGPTSTTELDPSGTPSKCWECGHGRGPGTPANLFFCEECGSIQPVDPNVDYFDLLSVKKEFGVDEKELESKYKGLQKRLHPDLFATKSGTEKVHSAQQSANVIKAYYTLKRPLSRAVYMVQLQSPDVGHDMEDGTIQDQSLLMEVMEFRERIEDAAGDAETLKRLADENSEKMAFNMESVANALDAKEYGWAKKLIQRWTYYNRIAEEIEQQL</sequence>
<evidence type="ECO:0000313" key="6">
    <source>
        <dbReference type="Proteomes" id="UP000265515"/>
    </source>
</evidence>
<dbReference type="PANTHER" id="PTHR14021:SF15">
    <property type="entry name" value="IRON-SULFUR CLUSTER CO-CHAPERONE PROTEIN HSCB"/>
    <property type="match status" value="1"/>
</dbReference>
<dbReference type="GO" id="GO:0051087">
    <property type="term" value="F:protein-folding chaperone binding"/>
    <property type="evidence" value="ECO:0007669"/>
    <property type="project" value="InterPro"/>
</dbReference>
<dbReference type="NCBIfam" id="TIGR00714">
    <property type="entry name" value="hscB"/>
    <property type="match status" value="1"/>
</dbReference>
<feature type="domain" description="J" evidence="4">
    <location>
        <begin position="323"/>
        <end position="395"/>
    </location>
</feature>
<evidence type="ECO:0000259" key="4">
    <source>
        <dbReference type="PROSITE" id="PS50076"/>
    </source>
</evidence>
<dbReference type="Proteomes" id="UP000265515">
    <property type="component" value="Unassembled WGS sequence"/>
</dbReference>
<dbReference type="SUPFAM" id="SSF47144">
    <property type="entry name" value="HSC20 (HSCB), C-terminal oligomerisation domain"/>
    <property type="match status" value="1"/>
</dbReference>